<dbReference type="PANTHER" id="PTHR12750:SF9">
    <property type="entry name" value="INOSITOL HEXAKISPHOSPHATE AND DIPHOSPHOINOSITOL-PENTAKISPHOSPHATE KINASE"/>
    <property type="match status" value="1"/>
</dbReference>
<dbReference type="GO" id="GO:0000828">
    <property type="term" value="F:inositol hexakisphosphate kinase activity"/>
    <property type="evidence" value="ECO:0007669"/>
    <property type="project" value="TreeGrafter"/>
</dbReference>
<reference evidence="16" key="1">
    <citation type="submission" date="2020-11" db="EMBL/GenBank/DDBJ databases">
        <authorList>
            <person name="Tran Van P."/>
        </authorList>
    </citation>
    <scope>NUCLEOTIDE SEQUENCE</scope>
</reference>
<keyword evidence="5 13" id="KW-0808">Transferase</keyword>
<dbReference type="Gene3D" id="3.30.470.20">
    <property type="entry name" value="ATP-grasp fold, B domain"/>
    <property type="match status" value="1"/>
</dbReference>
<comment type="catalytic activity">
    <reaction evidence="10">
        <text>1D-myo-inositol hexakisphosphate + ATP = 1-diphospho-1D-myo-inositol 2,3,4,5,6-pentakisphosphate + ADP</text>
        <dbReference type="Rhea" id="RHEA:37459"/>
        <dbReference type="ChEBI" id="CHEBI:30616"/>
        <dbReference type="ChEBI" id="CHEBI:58130"/>
        <dbReference type="ChEBI" id="CHEBI:74946"/>
        <dbReference type="ChEBI" id="CHEBI:456216"/>
        <dbReference type="EC" id="2.7.4.24"/>
    </reaction>
    <physiologicalReaction direction="left-to-right" evidence="10">
        <dbReference type="Rhea" id="RHEA:37460"/>
    </physiologicalReaction>
</comment>
<keyword evidence="7 13" id="KW-0418">Kinase</keyword>
<keyword evidence="8 13" id="KW-0067">ATP-binding</keyword>
<dbReference type="InterPro" id="IPR033379">
    <property type="entry name" value="Acid_Pase_AS"/>
</dbReference>
<dbReference type="FunFam" id="3.40.50.11950:FF:000002">
    <property type="entry name" value="Inositol hexakisphosphate and diphosphoinositol-pentakisphosphate kinase"/>
    <property type="match status" value="1"/>
</dbReference>
<comment type="similarity">
    <text evidence="2 13">Belongs to the histidine acid phosphatase family. VIP1 subfamily.</text>
</comment>
<dbReference type="FunFam" id="3.30.470.20:FF:000003">
    <property type="entry name" value="Inositol hexakisphosphate and diphosphoinositol-pentakisphosphate kinase"/>
    <property type="match status" value="1"/>
</dbReference>
<feature type="region of interest" description="Disordered" evidence="14">
    <location>
        <begin position="945"/>
        <end position="1059"/>
    </location>
</feature>
<dbReference type="GO" id="GO:0016791">
    <property type="term" value="F:phosphatase activity"/>
    <property type="evidence" value="ECO:0007669"/>
    <property type="project" value="UniProtKB-ARBA"/>
</dbReference>
<dbReference type="PANTHER" id="PTHR12750">
    <property type="entry name" value="DIPHOSPHOINOSITOL PENTAKISPHOSPHATE KINASE"/>
    <property type="match status" value="1"/>
</dbReference>
<feature type="region of interest" description="Disordered" evidence="14">
    <location>
        <begin position="1087"/>
        <end position="1132"/>
    </location>
</feature>
<evidence type="ECO:0000256" key="13">
    <source>
        <dbReference type="RuleBase" id="RU365032"/>
    </source>
</evidence>
<evidence type="ECO:0000313" key="16">
    <source>
        <dbReference type="EMBL" id="CAD7278483.1"/>
    </source>
</evidence>
<comment type="function">
    <text evidence="11">Bifunctional inositol kinase that acts in concert with the IP6K kinases to synthesize the diphosphate group-containing inositol pyrophosphates diphosphoinositol pentakisphosphate, PP-InsP5, and bis-diphosphoinositol tetrakisphosphate, (PP)2-InsP4. PP-InsP5 and (PP)2-InsP4, also respectively called InsP7 and InsP8, may regulate a variety of cellular processes, including apoptosis, vesicle trafficking, cytoskeletal dynamics, and exocytosis. Phosphorylates inositol hexakisphosphate (InsP6) at position 1 to produce PP-InsP5 which is in turn phosphorylated by IP6Ks to produce (PP)2-InsP4. Alternatively, phosphorylates PP-InsP5 at position 1, produced by IP6Ks from InsP6, to produce (PP)2-InsP4.</text>
</comment>
<evidence type="ECO:0000256" key="2">
    <source>
        <dbReference type="ARBA" id="ARBA00005609"/>
    </source>
</evidence>
<name>A0A7R9BQU7_9CRUS</name>
<dbReference type="EMBL" id="OA883284">
    <property type="protein sequence ID" value="CAD7278483.1"/>
    <property type="molecule type" value="Genomic_DNA"/>
</dbReference>
<evidence type="ECO:0000256" key="6">
    <source>
        <dbReference type="ARBA" id="ARBA00022741"/>
    </source>
</evidence>
<dbReference type="FunFam" id="3.40.50.11950:FF:000003">
    <property type="entry name" value="Inositol hexakisphosphate and diphosphoinositol-pentakisphosphate kinase"/>
    <property type="match status" value="1"/>
</dbReference>
<evidence type="ECO:0000256" key="1">
    <source>
        <dbReference type="ARBA" id="ARBA00004514"/>
    </source>
</evidence>
<evidence type="ECO:0000256" key="8">
    <source>
        <dbReference type="ARBA" id="ARBA00022840"/>
    </source>
</evidence>
<dbReference type="OrthoDB" id="18042at2759"/>
<evidence type="ECO:0000313" key="17">
    <source>
        <dbReference type="Proteomes" id="UP000678499"/>
    </source>
</evidence>
<dbReference type="SUPFAM" id="SSF56059">
    <property type="entry name" value="Glutathione synthetase ATP-binding domain-like"/>
    <property type="match status" value="1"/>
</dbReference>
<proteinExistence type="inferred from homology"/>
<dbReference type="Gene3D" id="3.40.50.1240">
    <property type="entry name" value="Phosphoglycerate mutase-like"/>
    <property type="match status" value="1"/>
</dbReference>
<evidence type="ECO:0000256" key="5">
    <source>
        <dbReference type="ARBA" id="ARBA00022679"/>
    </source>
</evidence>
<dbReference type="EC" id="2.7.4.24" evidence="3 13"/>
<evidence type="ECO:0000256" key="7">
    <source>
        <dbReference type="ARBA" id="ARBA00022777"/>
    </source>
</evidence>
<dbReference type="GO" id="GO:0033857">
    <property type="term" value="F:5-diphosphoinositol pentakisphosphate 1-kinase activity"/>
    <property type="evidence" value="ECO:0007669"/>
    <property type="project" value="TreeGrafter"/>
</dbReference>
<gene>
    <name evidence="16" type="ORF">NMOB1V02_LOCUS6185</name>
</gene>
<dbReference type="GO" id="GO:0005524">
    <property type="term" value="F:ATP binding"/>
    <property type="evidence" value="ECO:0007669"/>
    <property type="project" value="UniProtKB-KW"/>
</dbReference>
<dbReference type="InterPro" id="IPR037446">
    <property type="entry name" value="His_Pase_VIP1"/>
</dbReference>
<feature type="domain" description="VIP1 N-terminal" evidence="15">
    <location>
        <begin position="49"/>
        <end position="139"/>
    </location>
</feature>
<dbReference type="CDD" id="cd07061">
    <property type="entry name" value="HP_HAP_like"/>
    <property type="match status" value="1"/>
</dbReference>
<dbReference type="Pfam" id="PF18086">
    <property type="entry name" value="PPIP5K2_N"/>
    <property type="match status" value="1"/>
</dbReference>
<evidence type="ECO:0000256" key="10">
    <source>
        <dbReference type="ARBA" id="ARBA00034629"/>
    </source>
</evidence>
<dbReference type="EMBL" id="CAJPEX010001247">
    <property type="protein sequence ID" value="CAG0918635.1"/>
    <property type="molecule type" value="Genomic_DNA"/>
</dbReference>
<keyword evidence="4 13" id="KW-0963">Cytoplasm</keyword>
<evidence type="ECO:0000256" key="9">
    <source>
        <dbReference type="ARBA" id="ARBA00033696"/>
    </source>
</evidence>
<feature type="region of interest" description="Disordered" evidence="14">
    <location>
        <begin position="514"/>
        <end position="534"/>
    </location>
</feature>
<sequence length="1218" mass="136673">MNAAWQIGPTNDSCDCDFVECEECLKLGLSDPSTPEAEDERPPGSRQVILVGVCAMEKKSRSRPMSEILSRLEERFEYIKPVIFEESVILNEPVENWPEVDCLISFHSKGFPLDKAIAYAELRKPFVINNLLSQYDLQDRRKVYRILQREGIELPRFAVLDRDNPVGEGADLVETDDSVEVNGNIFNKPFVEKPVSAEDHNIYIYYPTSAGGGSQRLFRKIHNRSSVYSSESRVRKAGSFIYEEFMPTDGTDVKVYTVGLDYAHAEARKSPALDGKVERDSEGKEVRYPVILSNAEKLIARRVCQSFNQMVCGFDLLRADGKSYVCDVNGFSFVKNSSKYYDDCAQILGHMVLRELSPQMHIPYTAPYQLEDPPFAPTTFGKMMELRCVCAVIRHGDRTPKQKMKMEVRHQKFFDIFAKYGGWQQGHVKLKHPKQLQEILDTARELLADPNWRNPKMEQLRSVLEMYGHFSGINRKVQMKYKSRDMTPPPSLDSSDTEWDSGFSTWQVGANADGGSLPSSVTTAPAFPPSFSRRPSEDSYLVLILKWGGELTPAGRVQAEELGRVFRCMYPGGQGEHAGEGLGLLRLHSTYRHDLKIYASDEGRVQMTAAAFAKGLLALEGELTPILVQMKMLLQSRCMACSLSFRAKARLYEMLQVDRVLSREERARMNPTGDLSLSAALQIIGNPAETCRKIHGYIRLLITLATNKSLDPRTRDVTLYLGETWAWMLNRWSKLDKDFFTKEGKYDISKIPDIYDCVKYDLQHNQYTIQFPQTPELYTLAKAMADVVIPQEYGLTAQEKLTIGQGICAPLLRKLRADMQRNLMEENEEAESVNRLHPHYSRGVSSPSRHVRTRLYFTSESHIHSLVSILRYGCLVDESEDKQWNRAMEYVGAVSELSYLSQLVIMLYEDPTKEPESDERFHVEVHFSPGVNCCVGKELPPGPGFRPQACDSGSKSPPLNRRRDPDVIVEESSIGEDRNGKSDDEKEIDRVDSPNLSRSVGFNPDSSDTSSASAADRLPDSSEKEGWPSSEEVFLRPKVVRGSSDPTSNTPLHLHSPCVSMRTSRASGAHGQCKQTLDLMAQETACRIPRSSSVSESTRGTGPANSPQSRKHRHSFESTRSSPSFLKPTMSNRSLLGSSNTVSMFSTAVISGNIKLNDEEQDSAEDGPIAVRACGGVPGIRPLETLHNSLSLKQLDGFLERLTTPSRSSSMKGIYSPS</sequence>
<dbReference type="GO" id="GO:0032958">
    <property type="term" value="P:inositol phosphate biosynthetic process"/>
    <property type="evidence" value="ECO:0007669"/>
    <property type="project" value="TreeGrafter"/>
</dbReference>
<dbReference type="AlphaFoldDB" id="A0A7R9BQU7"/>
<keyword evidence="17" id="KW-1185">Reference proteome</keyword>
<organism evidence="16">
    <name type="scientific">Notodromas monacha</name>
    <dbReference type="NCBI Taxonomy" id="399045"/>
    <lineage>
        <taxon>Eukaryota</taxon>
        <taxon>Metazoa</taxon>
        <taxon>Ecdysozoa</taxon>
        <taxon>Arthropoda</taxon>
        <taxon>Crustacea</taxon>
        <taxon>Oligostraca</taxon>
        <taxon>Ostracoda</taxon>
        <taxon>Podocopa</taxon>
        <taxon>Podocopida</taxon>
        <taxon>Cypridocopina</taxon>
        <taxon>Cypridoidea</taxon>
        <taxon>Cyprididae</taxon>
        <taxon>Notodromas</taxon>
    </lineage>
</organism>
<dbReference type="Gene3D" id="3.40.50.11950">
    <property type="match status" value="1"/>
</dbReference>
<comment type="subcellular location">
    <subcellularLocation>
        <location evidence="1 13">Cytoplasm</location>
        <location evidence="1 13">Cytosol</location>
    </subcellularLocation>
</comment>
<evidence type="ECO:0000256" key="14">
    <source>
        <dbReference type="SAM" id="MobiDB-lite"/>
    </source>
</evidence>
<dbReference type="PROSITE" id="PS00616">
    <property type="entry name" value="HIS_ACID_PHOSPHAT_1"/>
    <property type="match status" value="1"/>
</dbReference>
<accession>A0A7R9BQU7</accession>
<dbReference type="Proteomes" id="UP000678499">
    <property type="component" value="Unassembled WGS sequence"/>
</dbReference>
<evidence type="ECO:0000259" key="15">
    <source>
        <dbReference type="Pfam" id="PF18086"/>
    </source>
</evidence>
<evidence type="ECO:0000256" key="12">
    <source>
        <dbReference type="ARBA" id="ARBA00071668"/>
    </source>
</evidence>
<feature type="compositionally biased region" description="Low complexity" evidence="14">
    <location>
        <begin position="1005"/>
        <end position="1016"/>
    </location>
</feature>
<dbReference type="GO" id="GO:0006020">
    <property type="term" value="P:inositol metabolic process"/>
    <property type="evidence" value="ECO:0007669"/>
    <property type="project" value="TreeGrafter"/>
</dbReference>
<dbReference type="Pfam" id="PF00328">
    <property type="entry name" value="His_Phos_2"/>
    <property type="match status" value="1"/>
</dbReference>
<feature type="compositionally biased region" description="Polar residues" evidence="14">
    <location>
        <begin position="1118"/>
        <end position="1132"/>
    </location>
</feature>
<evidence type="ECO:0000256" key="11">
    <source>
        <dbReference type="ARBA" id="ARBA00055071"/>
    </source>
</evidence>
<evidence type="ECO:0000256" key="3">
    <source>
        <dbReference type="ARBA" id="ARBA00012893"/>
    </source>
</evidence>
<keyword evidence="6 13" id="KW-0547">Nucleotide-binding</keyword>
<feature type="compositionally biased region" description="Basic and acidic residues" evidence="14">
    <location>
        <begin position="975"/>
        <end position="992"/>
    </location>
</feature>
<dbReference type="InterPro" id="IPR000560">
    <property type="entry name" value="His_Pase_clade-2"/>
</dbReference>
<dbReference type="InterPro" id="IPR029033">
    <property type="entry name" value="His_PPase_superfam"/>
</dbReference>
<dbReference type="GO" id="GO:0005829">
    <property type="term" value="C:cytosol"/>
    <property type="evidence" value="ECO:0007669"/>
    <property type="project" value="UniProtKB-SubCell"/>
</dbReference>
<feature type="compositionally biased region" description="Polar residues" evidence="14">
    <location>
        <begin position="1090"/>
        <end position="1108"/>
    </location>
</feature>
<dbReference type="InterPro" id="IPR040557">
    <property type="entry name" value="VIP1_N"/>
</dbReference>
<feature type="compositionally biased region" description="Basic and acidic residues" evidence="14">
    <location>
        <begin position="1017"/>
        <end position="1026"/>
    </location>
</feature>
<comment type="catalytic activity">
    <reaction evidence="9">
        <text>5-diphospho-1D-myo-inositol 1,2,3,4,6-pentakisphosphate + ATP + H(+) = 1,5-bis(diphospho)-1D-myo-inositol 2,3,4,6-tetrakisphosphate + ADP</text>
        <dbReference type="Rhea" id="RHEA:10276"/>
        <dbReference type="ChEBI" id="CHEBI:15378"/>
        <dbReference type="ChEBI" id="CHEBI:30616"/>
        <dbReference type="ChEBI" id="CHEBI:58628"/>
        <dbReference type="ChEBI" id="CHEBI:77983"/>
        <dbReference type="ChEBI" id="CHEBI:456216"/>
        <dbReference type="EC" id="2.7.4.24"/>
    </reaction>
    <physiologicalReaction direction="left-to-right" evidence="9">
        <dbReference type="Rhea" id="RHEA:10277"/>
    </physiologicalReaction>
</comment>
<dbReference type="SUPFAM" id="SSF53254">
    <property type="entry name" value="Phosphoglycerate mutase-like"/>
    <property type="match status" value="1"/>
</dbReference>
<evidence type="ECO:0000256" key="4">
    <source>
        <dbReference type="ARBA" id="ARBA00022490"/>
    </source>
</evidence>
<protein>
    <recommendedName>
        <fullName evidence="12 13">Inositol hexakisphosphate and diphosphoinositol-pentakisphosphate kinase</fullName>
        <ecNumber evidence="3 13">2.7.4.24</ecNumber>
    </recommendedName>
</protein>